<dbReference type="Gramene" id="AUR62001218-RA">
    <property type="protein sequence ID" value="AUR62001218-RA:cds"/>
    <property type="gene ID" value="AUR62001218"/>
</dbReference>
<evidence type="ECO:0000256" key="3">
    <source>
        <dbReference type="ARBA" id="ARBA00023004"/>
    </source>
</evidence>
<evidence type="ECO:0000313" key="7">
    <source>
        <dbReference type="EnsemblPlants" id="AUR62001218-RA:cds"/>
    </source>
</evidence>
<keyword evidence="5" id="KW-0503">Monooxygenase</keyword>
<reference evidence="7" key="2">
    <citation type="submission" date="2021-03" db="UniProtKB">
        <authorList>
            <consortium name="EnsemblPlants"/>
        </authorList>
    </citation>
    <scope>IDENTIFICATION</scope>
</reference>
<dbReference type="GeneID" id="110687842"/>
<dbReference type="KEGG" id="cqi:110687842"/>
<comment type="cofactor">
    <cofactor evidence="4">
        <name>heme</name>
        <dbReference type="ChEBI" id="CHEBI:30413"/>
    </cofactor>
</comment>
<dbReference type="Gene3D" id="1.10.630.10">
    <property type="entry name" value="Cytochrome P450"/>
    <property type="match status" value="1"/>
</dbReference>
<evidence type="ECO:0000256" key="2">
    <source>
        <dbReference type="ARBA" id="ARBA00022723"/>
    </source>
</evidence>
<reference evidence="7" key="1">
    <citation type="journal article" date="2017" name="Nature">
        <title>The genome of Chenopodium quinoa.</title>
        <authorList>
            <person name="Jarvis D.E."/>
            <person name="Ho Y.S."/>
            <person name="Lightfoot D.J."/>
            <person name="Schmoeckel S.M."/>
            <person name="Li B."/>
            <person name="Borm T.J.A."/>
            <person name="Ohyanagi H."/>
            <person name="Mineta K."/>
            <person name="Michell C.T."/>
            <person name="Saber N."/>
            <person name="Kharbatia N.M."/>
            <person name="Rupper R.R."/>
            <person name="Sharp A.R."/>
            <person name="Dally N."/>
            <person name="Boughton B.A."/>
            <person name="Woo Y.H."/>
            <person name="Gao G."/>
            <person name="Schijlen E.G.W.M."/>
            <person name="Guo X."/>
            <person name="Momin A.A."/>
            <person name="Negrao S."/>
            <person name="Al-Babili S."/>
            <person name="Gehring C."/>
            <person name="Roessner U."/>
            <person name="Jung C."/>
            <person name="Murphy K."/>
            <person name="Arold S.T."/>
            <person name="Gojobori T."/>
            <person name="van der Linden C.G."/>
            <person name="van Loo E.N."/>
            <person name="Jellen E.N."/>
            <person name="Maughan P.J."/>
            <person name="Tester M."/>
        </authorList>
    </citation>
    <scope>NUCLEOTIDE SEQUENCE [LARGE SCALE GENOMIC DNA]</scope>
    <source>
        <strain evidence="7">cv. PI 614886</strain>
    </source>
</reference>
<protein>
    <recommendedName>
        <fullName evidence="9">Cytochrome P450</fullName>
    </recommendedName>
</protein>
<gene>
    <name evidence="7" type="primary">LOC110687842</name>
</gene>
<dbReference type="InterPro" id="IPR036396">
    <property type="entry name" value="Cyt_P450_sf"/>
</dbReference>
<dbReference type="PRINTS" id="PR00463">
    <property type="entry name" value="EP450I"/>
</dbReference>
<evidence type="ECO:0000256" key="6">
    <source>
        <dbReference type="SAM" id="Phobius"/>
    </source>
</evidence>
<dbReference type="AlphaFoldDB" id="A0A803KQB2"/>
<dbReference type="InterPro" id="IPR001128">
    <property type="entry name" value="Cyt_P450"/>
</dbReference>
<dbReference type="InterPro" id="IPR002401">
    <property type="entry name" value="Cyt_P450_E_grp-I"/>
</dbReference>
<dbReference type="GO" id="GO:0020037">
    <property type="term" value="F:heme binding"/>
    <property type="evidence" value="ECO:0007669"/>
    <property type="project" value="InterPro"/>
</dbReference>
<sequence>MNSRILQLLQNQLKYTYLQPLTLVSFILFLLFLYKWLQLTTISRKNLPPSPPKLPILGNIHQLGTQPHRSLRSMSEKYGDLMMIQLGSAPTIVISSARAAREIMVTHDIVFANRPMSKKGERLLYNYKDLVGAPYGEYWRQMKSICVLHLLSNRRVRSFRSIREEETALLIEKIRQAGSSPVNLSEMFIEFTNDTICRVAFGRKYIGTEDGINFNKVMKEFNRLLAEFNVGDLIPWLAWIDKLNGWDAKVDKIAKEFDQFLEKVVQEHQNRLDDCRKNEKGDSDEKAKDIVDVLLDIQKDQTPHFPIDRDSIKALILDMFSAGTDTTSTLLEWTMTELLRHPRIMKKLQEEVKAITGEVVDVKEDDLEHMKYLKAVVKETLRLHLPVPLLIPRQSTQDTKIFGYNIPARTGVIINGWAIHRDPDSWDEPEKFNPERFLNSSTDFRGHDLQFIPFGAGRRMCPGISFAMASSQLLLANLMRKFDWMLPGEADIETLDMTESFGINMHKNTPLLAVAKSCIASAGN</sequence>
<keyword evidence="6" id="KW-0472">Membrane</keyword>
<keyword evidence="4 5" id="KW-0349">Heme</keyword>
<dbReference type="GO" id="GO:0005506">
    <property type="term" value="F:iron ion binding"/>
    <property type="evidence" value="ECO:0007669"/>
    <property type="project" value="InterPro"/>
</dbReference>
<evidence type="ECO:0008006" key="9">
    <source>
        <dbReference type="Google" id="ProtNLM"/>
    </source>
</evidence>
<dbReference type="OMA" id="MGGTRCP"/>
<dbReference type="SMR" id="A0A803KQB2"/>
<dbReference type="EnsemblPlants" id="AUR62001218-RA">
    <property type="protein sequence ID" value="AUR62001218-RA:cds"/>
    <property type="gene ID" value="AUR62001218"/>
</dbReference>
<feature type="binding site" description="axial binding residue" evidence="4">
    <location>
        <position position="461"/>
    </location>
    <ligand>
        <name>heme</name>
        <dbReference type="ChEBI" id="CHEBI:30413"/>
    </ligand>
    <ligandPart>
        <name>Fe</name>
        <dbReference type="ChEBI" id="CHEBI:18248"/>
    </ligandPart>
</feature>
<keyword evidence="8" id="KW-1185">Reference proteome</keyword>
<dbReference type="PRINTS" id="PR00385">
    <property type="entry name" value="P450"/>
</dbReference>
<proteinExistence type="inferred from homology"/>
<evidence type="ECO:0000256" key="1">
    <source>
        <dbReference type="ARBA" id="ARBA00010617"/>
    </source>
</evidence>
<dbReference type="Pfam" id="PF00067">
    <property type="entry name" value="p450"/>
    <property type="match status" value="1"/>
</dbReference>
<keyword evidence="5" id="KW-0560">Oxidoreductase</keyword>
<keyword evidence="6" id="KW-1133">Transmembrane helix</keyword>
<dbReference type="Proteomes" id="UP000596660">
    <property type="component" value="Unplaced"/>
</dbReference>
<dbReference type="OrthoDB" id="1470350at2759"/>
<dbReference type="FunFam" id="1.10.630.10:FF:000011">
    <property type="entry name" value="Cytochrome P450 83B1"/>
    <property type="match status" value="1"/>
</dbReference>
<evidence type="ECO:0000256" key="5">
    <source>
        <dbReference type="RuleBase" id="RU000461"/>
    </source>
</evidence>
<dbReference type="GO" id="GO:0016705">
    <property type="term" value="F:oxidoreductase activity, acting on paired donors, with incorporation or reduction of molecular oxygen"/>
    <property type="evidence" value="ECO:0007669"/>
    <property type="project" value="InterPro"/>
</dbReference>
<dbReference type="InterPro" id="IPR017972">
    <property type="entry name" value="Cyt_P450_CS"/>
</dbReference>
<dbReference type="PROSITE" id="PS00086">
    <property type="entry name" value="CYTOCHROME_P450"/>
    <property type="match status" value="1"/>
</dbReference>
<keyword evidence="2 4" id="KW-0479">Metal-binding</keyword>
<evidence type="ECO:0000256" key="4">
    <source>
        <dbReference type="PIRSR" id="PIRSR602401-1"/>
    </source>
</evidence>
<dbReference type="PANTHER" id="PTHR47955">
    <property type="entry name" value="CYTOCHROME P450 FAMILY 71 PROTEIN"/>
    <property type="match status" value="1"/>
</dbReference>
<keyword evidence="6" id="KW-0812">Transmembrane</keyword>
<comment type="similarity">
    <text evidence="1 5">Belongs to the cytochrome P450 family.</text>
</comment>
<dbReference type="GO" id="GO:0004497">
    <property type="term" value="F:monooxygenase activity"/>
    <property type="evidence" value="ECO:0007669"/>
    <property type="project" value="UniProtKB-KW"/>
</dbReference>
<keyword evidence="3 4" id="KW-0408">Iron</keyword>
<dbReference type="CDD" id="cd11072">
    <property type="entry name" value="CYP71-like"/>
    <property type="match status" value="1"/>
</dbReference>
<feature type="transmembrane region" description="Helical" evidence="6">
    <location>
        <begin position="21"/>
        <end position="37"/>
    </location>
</feature>
<dbReference type="SUPFAM" id="SSF48264">
    <property type="entry name" value="Cytochrome P450"/>
    <property type="match status" value="1"/>
</dbReference>
<dbReference type="RefSeq" id="XP_021720179.1">
    <property type="nucleotide sequence ID" value="XM_021864487.1"/>
</dbReference>
<name>A0A803KQB2_CHEQI</name>
<accession>A0A803KQB2</accession>
<evidence type="ECO:0000313" key="8">
    <source>
        <dbReference type="Proteomes" id="UP000596660"/>
    </source>
</evidence>
<dbReference type="PANTHER" id="PTHR47955:SF15">
    <property type="entry name" value="CYTOCHROME P450 71A2-LIKE"/>
    <property type="match status" value="1"/>
</dbReference>
<organism evidence="7 8">
    <name type="scientific">Chenopodium quinoa</name>
    <name type="common">Quinoa</name>
    <dbReference type="NCBI Taxonomy" id="63459"/>
    <lineage>
        <taxon>Eukaryota</taxon>
        <taxon>Viridiplantae</taxon>
        <taxon>Streptophyta</taxon>
        <taxon>Embryophyta</taxon>
        <taxon>Tracheophyta</taxon>
        <taxon>Spermatophyta</taxon>
        <taxon>Magnoliopsida</taxon>
        <taxon>eudicotyledons</taxon>
        <taxon>Gunneridae</taxon>
        <taxon>Pentapetalae</taxon>
        <taxon>Caryophyllales</taxon>
        <taxon>Chenopodiaceae</taxon>
        <taxon>Chenopodioideae</taxon>
        <taxon>Atripliceae</taxon>
        <taxon>Chenopodium</taxon>
    </lineage>
</organism>